<accession>A0A1V6TL69</accession>
<sequence length="602" mass="66179">MASRKKQPAKKKDAIHFVNARPSSETERLKAQRLVRAHVGRWISETKDRSAGESSNPRARAVRNAVPPIPIIDRSGPGPSSYAIVSRPLSSHRGSSHGQSLFALDSRSNQAVYRGSPFPPSHASDSSDSSSSDDANSVTGLSSEAFAVIRFNDRSSPERLERNLSGVIDPFATYPAPRNFEPDIINLSERYLTGVVWPGLAPRPKNVKAAANKWFDLSMADPALFTAFMFGALCHLRVQWQNNWVPGTVFGPRERRALQLCEMESIKLINQAVRDPNRAISDAVLLSVICMAHHQAEEKSAQQHRRTPFNPPFPRLQWIDVYGCLPPNMIHIKGLLQLIKLRGGLANIPTEGLAATISFSDIMSCSVLCIHPCFDFWPLTDSRLGWSIQELLGFSPSDVDQGFARLQEIGATRQMAEAFQAVHTYIGIIKASPNSTKDVSLLTDQRNITQHTLLCLSPASDLHAFFSHPTHAATYEACRLAALVFGVGVIFPIPAQNTPLNTLARLIRSVLLQPTSTDLWSSPSTRLPLIWVLTLGGIAANDTPERAWFASALGDITRRTGLNSWASVKAVLASMLWYDAACDTAAETLWQENASRCSYASQ</sequence>
<dbReference type="InterPro" id="IPR021858">
    <property type="entry name" value="Fun_TF"/>
</dbReference>
<protein>
    <recommendedName>
        <fullName evidence="4">Tachykinin family protein</fullName>
    </recommendedName>
</protein>
<reference evidence="3" key="1">
    <citation type="journal article" date="2017" name="Nat. Microbiol.">
        <title>Global analysis of biosynthetic gene clusters reveals vast potential of secondary metabolite production in Penicillium species.</title>
        <authorList>
            <person name="Nielsen J.C."/>
            <person name="Grijseels S."/>
            <person name="Prigent S."/>
            <person name="Ji B."/>
            <person name="Dainat J."/>
            <person name="Nielsen K.F."/>
            <person name="Frisvad J.C."/>
            <person name="Workman M."/>
            <person name="Nielsen J."/>
        </authorList>
    </citation>
    <scope>NUCLEOTIDE SEQUENCE [LARGE SCALE GENOMIC DNA]</scope>
    <source>
        <strain evidence="3">IBT 14082</strain>
    </source>
</reference>
<evidence type="ECO:0000313" key="3">
    <source>
        <dbReference type="Proteomes" id="UP000191342"/>
    </source>
</evidence>
<feature type="region of interest" description="Disordered" evidence="1">
    <location>
        <begin position="112"/>
        <end position="138"/>
    </location>
</feature>
<keyword evidence="3" id="KW-1185">Reference proteome</keyword>
<feature type="compositionally biased region" description="Polar residues" evidence="1">
    <location>
        <begin position="88"/>
        <end position="99"/>
    </location>
</feature>
<dbReference type="Proteomes" id="UP000191342">
    <property type="component" value="Unassembled WGS sequence"/>
</dbReference>
<dbReference type="Pfam" id="PF11951">
    <property type="entry name" value="Fungal_trans_2"/>
    <property type="match status" value="1"/>
</dbReference>
<name>A0A1V6TL69_9EURO</name>
<dbReference type="PANTHER" id="PTHR37540">
    <property type="entry name" value="TRANSCRIPTION FACTOR (ACR-2), PUTATIVE-RELATED-RELATED"/>
    <property type="match status" value="1"/>
</dbReference>
<dbReference type="OrthoDB" id="3469466at2759"/>
<comment type="caution">
    <text evidence="2">The sequence shown here is derived from an EMBL/GenBank/DDBJ whole genome shotgun (WGS) entry which is preliminary data.</text>
</comment>
<dbReference type="PANTHER" id="PTHR37540:SF5">
    <property type="entry name" value="TRANSCRIPTION FACTOR DOMAIN-CONTAINING PROTEIN"/>
    <property type="match status" value="1"/>
</dbReference>
<dbReference type="EMBL" id="MLQL01000006">
    <property type="protein sequence ID" value="OQE27135.1"/>
    <property type="molecule type" value="Genomic_DNA"/>
</dbReference>
<feature type="region of interest" description="Disordered" evidence="1">
    <location>
        <begin position="1"/>
        <end position="99"/>
    </location>
</feature>
<gene>
    <name evidence="2" type="ORF">PENFLA_c006G04530</name>
</gene>
<dbReference type="STRING" id="254877.A0A1V6TL69"/>
<organism evidence="2 3">
    <name type="scientific">Penicillium flavigenum</name>
    <dbReference type="NCBI Taxonomy" id="254877"/>
    <lineage>
        <taxon>Eukaryota</taxon>
        <taxon>Fungi</taxon>
        <taxon>Dikarya</taxon>
        <taxon>Ascomycota</taxon>
        <taxon>Pezizomycotina</taxon>
        <taxon>Eurotiomycetes</taxon>
        <taxon>Eurotiomycetidae</taxon>
        <taxon>Eurotiales</taxon>
        <taxon>Aspergillaceae</taxon>
        <taxon>Penicillium</taxon>
    </lineage>
</organism>
<dbReference type="AlphaFoldDB" id="A0A1V6TL69"/>
<feature type="compositionally biased region" description="Low complexity" evidence="1">
    <location>
        <begin position="124"/>
        <end position="134"/>
    </location>
</feature>
<evidence type="ECO:0008006" key="4">
    <source>
        <dbReference type="Google" id="ProtNLM"/>
    </source>
</evidence>
<proteinExistence type="predicted"/>
<evidence type="ECO:0000313" key="2">
    <source>
        <dbReference type="EMBL" id="OQE27135.1"/>
    </source>
</evidence>
<evidence type="ECO:0000256" key="1">
    <source>
        <dbReference type="SAM" id="MobiDB-lite"/>
    </source>
</evidence>